<reference evidence="5 6" key="1">
    <citation type="submission" date="2016-10" db="EMBL/GenBank/DDBJ databases">
        <authorList>
            <person name="de Groot N.N."/>
        </authorList>
    </citation>
    <scope>NUCLEOTIDE SEQUENCE [LARGE SCALE GENOMIC DNA]</scope>
    <source>
        <strain evidence="5 6">DSM 21799</strain>
    </source>
</reference>
<dbReference type="AlphaFoldDB" id="A0A1H4NNM8"/>
<evidence type="ECO:0000256" key="2">
    <source>
        <dbReference type="ARBA" id="ARBA00022679"/>
    </source>
</evidence>
<sequence length="211" mass="22751">MTDSSEDRRTAWEERYNSSERIWSGAANAALVDVAGALEPGRALDLGCGEGADAIWLTGRGWRVTGVDISQTALDRARVDATTAGIEPRHIDWVCADLTTWQPEGSFDLASACFLHDTHGFERAPVIARAAASIVPGGHLLIVSHAEMPPWANAHHHGQMPTAEEEARMVETAGGVWEAAIVEVRRRQATGPGGQRAELADNVVLMRRAAR</sequence>
<name>A0A1H4NNM8_9MICO</name>
<proteinExistence type="predicted"/>
<evidence type="ECO:0000256" key="1">
    <source>
        <dbReference type="ARBA" id="ARBA00022603"/>
    </source>
</evidence>
<gene>
    <name evidence="5" type="ORF">SAMN04489806_2252</name>
</gene>
<dbReference type="InterPro" id="IPR029063">
    <property type="entry name" value="SAM-dependent_MTases_sf"/>
</dbReference>
<keyword evidence="2 5" id="KW-0808">Transferase</keyword>
<evidence type="ECO:0000313" key="6">
    <source>
        <dbReference type="Proteomes" id="UP000199183"/>
    </source>
</evidence>
<evidence type="ECO:0000259" key="4">
    <source>
        <dbReference type="Pfam" id="PF13649"/>
    </source>
</evidence>
<keyword evidence="6" id="KW-1185">Reference proteome</keyword>
<dbReference type="OrthoDB" id="9786503at2"/>
<dbReference type="PANTHER" id="PTHR43464">
    <property type="entry name" value="METHYLTRANSFERASE"/>
    <property type="match status" value="1"/>
</dbReference>
<accession>A0A1H4NNM8</accession>
<dbReference type="SUPFAM" id="SSF53335">
    <property type="entry name" value="S-adenosyl-L-methionine-dependent methyltransferases"/>
    <property type="match status" value="1"/>
</dbReference>
<dbReference type="InterPro" id="IPR041698">
    <property type="entry name" value="Methyltransf_25"/>
</dbReference>
<evidence type="ECO:0000313" key="5">
    <source>
        <dbReference type="EMBL" id="SEB96714.1"/>
    </source>
</evidence>
<feature type="domain" description="Methyltransferase" evidence="4">
    <location>
        <begin position="44"/>
        <end position="138"/>
    </location>
</feature>
<protein>
    <submittedName>
        <fullName evidence="5">Methyltransferase domain-containing protein</fullName>
    </submittedName>
</protein>
<keyword evidence="3" id="KW-0949">S-adenosyl-L-methionine</keyword>
<dbReference type="STRING" id="640635.SAMN04489806_2252"/>
<dbReference type="Gene3D" id="3.40.50.150">
    <property type="entry name" value="Vaccinia Virus protein VP39"/>
    <property type="match status" value="1"/>
</dbReference>
<evidence type="ECO:0000256" key="3">
    <source>
        <dbReference type="ARBA" id="ARBA00022691"/>
    </source>
</evidence>
<dbReference type="PANTHER" id="PTHR43464:SF19">
    <property type="entry name" value="UBIQUINONE BIOSYNTHESIS O-METHYLTRANSFERASE, MITOCHONDRIAL"/>
    <property type="match status" value="1"/>
</dbReference>
<dbReference type="EMBL" id="FNRY01000001">
    <property type="protein sequence ID" value="SEB96714.1"/>
    <property type="molecule type" value="Genomic_DNA"/>
</dbReference>
<dbReference type="CDD" id="cd02440">
    <property type="entry name" value="AdoMet_MTases"/>
    <property type="match status" value="1"/>
</dbReference>
<dbReference type="GO" id="GO:0032259">
    <property type="term" value="P:methylation"/>
    <property type="evidence" value="ECO:0007669"/>
    <property type="project" value="UniProtKB-KW"/>
</dbReference>
<organism evidence="5 6">
    <name type="scientific">Paramicrobacterium humi</name>
    <dbReference type="NCBI Taxonomy" id="640635"/>
    <lineage>
        <taxon>Bacteria</taxon>
        <taxon>Bacillati</taxon>
        <taxon>Actinomycetota</taxon>
        <taxon>Actinomycetes</taxon>
        <taxon>Micrococcales</taxon>
        <taxon>Microbacteriaceae</taxon>
        <taxon>Paramicrobacterium</taxon>
    </lineage>
</organism>
<dbReference type="RefSeq" id="WP_091184102.1">
    <property type="nucleotide sequence ID" value="NZ_FNRY01000001.1"/>
</dbReference>
<dbReference type="Proteomes" id="UP000199183">
    <property type="component" value="Unassembled WGS sequence"/>
</dbReference>
<dbReference type="GO" id="GO:0008168">
    <property type="term" value="F:methyltransferase activity"/>
    <property type="evidence" value="ECO:0007669"/>
    <property type="project" value="UniProtKB-KW"/>
</dbReference>
<dbReference type="Pfam" id="PF13649">
    <property type="entry name" value="Methyltransf_25"/>
    <property type="match status" value="1"/>
</dbReference>
<keyword evidence="1 5" id="KW-0489">Methyltransferase</keyword>